<evidence type="ECO:0000256" key="1">
    <source>
        <dbReference type="SAM" id="Phobius"/>
    </source>
</evidence>
<dbReference type="AlphaFoldDB" id="A0A2P2MR67"/>
<name>A0A2P2MR67_RHIMU</name>
<proteinExistence type="predicted"/>
<sequence>MTNDFTNLMAAKGYGIQPTFPNSFKFSSALILVKKKGNFGSSVMMDAFIFIFFSFPPLRCTAAFISPHAMMTRILL</sequence>
<feature type="transmembrane region" description="Helical" evidence="1">
    <location>
        <begin position="47"/>
        <end position="66"/>
    </location>
</feature>
<accession>A0A2P2MR67</accession>
<keyword evidence="1" id="KW-0472">Membrane</keyword>
<keyword evidence="1" id="KW-0812">Transmembrane</keyword>
<keyword evidence="1" id="KW-1133">Transmembrane helix</keyword>
<dbReference type="EMBL" id="GGEC01052224">
    <property type="protein sequence ID" value="MBX32708.1"/>
    <property type="molecule type" value="Transcribed_RNA"/>
</dbReference>
<protein>
    <submittedName>
        <fullName evidence="2">Aldehyde dehydrogenase 22A1-like</fullName>
    </submittedName>
</protein>
<evidence type="ECO:0000313" key="2">
    <source>
        <dbReference type="EMBL" id="MBX32708.1"/>
    </source>
</evidence>
<organism evidence="2">
    <name type="scientific">Rhizophora mucronata</name>
    <name type="common">Asiatic mangrove</name>
    <dbReference type="NCBI Taxonomy" id="61149"/>
    <lineage>
        <taxon>Eukaryota</taxon>
        <taxon>Viridiplantae</taxon>
        <taxon>Streptophyta</taxon>
        <taxon>Embryophyta</taxon>
        <taxon>Tracheophyta</taxon>
        <taxon>Spermatophyta</taxon>
        <taxon>Magnoliopsida</taxon>
        <taxon>eudicotyledons</taxon>
        <taxon>Gunneridae</taxon>
        <taxon>Pentapetalae</taxon>
        <taxon>rosids</taxon>
        <taxon>fabids</taxon>
        <taxon>Malpighiales</taxon>
        <taxon>Rhizophoraceae</taxon>
        <taxon>Rhizophora</taxon>
    </lineage>
</organism>
<reference evidence="2" key="1">
    <citation type="submission" date="2018-02" db="EMBL/GenBank/DDBJ databases">
        <title>Rhizophora mucronata_Transcriptome.</title>
        <authorList>
            <person name="Meera S.P."/>
            <person name="Sreeshan A."/>
            <person name="Augustine A."/>
        </authorList>
    </citation>
    <scope>NUCLEOTIDE SEQUENCE</scope>
    <source>
        <tissue evidence="2">Leaf</tissue>
    </source>
</reference>